<comment type="caution">
    <text evidence="4">The sequence shown here is derived from an EMBL/GenBank/DDBJ whole genome shotgun (WGS) entry which is preliminary data.</text>
</comment>
<feature type="region of interest" description="Disordered" evidence="1">
    <location>
        <begin position="151"/>
        <end position="172"/>
    </location>
</feature>
<evidence type="ECO:0000313" key="5">
    <source>
        <dbReference type="Proteomes" id="UP000286045"/>
    </source>
</evidence>
<sequence length="759" mass="83007">MGDQRNTKSSELDRSTSRRASTRLSHLLRDGDDDDYDFQAMAISDGFRPAHVAENHVSHVARPSLSSLEPPVARAMSPRPSSVSKPAIGHEPLFSVSYNGLERTPARSSSVSTDSPIITAETPYEGPRGPSHPYQMYPQDVRVARTASLATTSTAPVSERSYNGPSRPTHPYGIYPQNVGTGDDGLSDRSPPREINVGFPGTADSYQRRIGPDGEEAADMIGPDGHTEQLPPYTRYPMEAYAQKTPAEINAAQSVSTSSTAQQPVQNLEIPGAGGIGLATRNPEFSSTEDLNQLNSPQSRRSVRSFVSEASHHSINTAALAVTNEKETSNWRTTARRKVWGVVPCWALVLGAIVVLLLGVVVGTVLGTVIGPQLRQNGHHNDLPDSTTGLPGYVPLTTVPPGLPPLAEGEYALPLMSPRFSQTCFQDTSQGKAWNCDAILSQLTMSVQRKPSSNALATYTLDINFNHSYTVDSFVYSYGVQPPLLLNQQLELVNDSFERSRGPAWAFAIPYNKTIILPEEYLTYTPSEETDKVQRRMMFGFDFKRKGLAQSGEKPWICTWPETILEMFIYAGQNNSFKYPTPPNTPPSTTSSTGAQSTNVHRRDAKGGDPADYDSGREGFPHTHPPTQRPTSSETSSASSPVTQTSSAGPDWFSPPPMPPPPFAPYPKVVKVEERRDPEIGASAPTCRQVEIMDKGVEAQPVYYHGEPVVIKIAEVMPENEDKEMNPYFKRGFGPHLWNRGDDSSGNELSSCGCIWWLT</sequence>
<dbReference type="Pfam" id="PF25130">
    <property type="entry name" value="DUF7820"/>
    <property type="match status" value="1"/>
</dbReference>
<protein>
    <recommendedName>
        <fullName evidence="3">DUF7820 domain-containing protein</fullName>
    </recommendedName>
</protein>
<keyword evidence="5" id="KW-1185">Reference proteome</keyword>
<accession>A0A439CR37</accession>
<keyword evidence="2" id="KW-0812">Transmembrane</keyword>
<dbReference type="Proteomes" id="UP000286045">
    <property type="component" value="Unassembled WGS sequence"/>
</dbReference>
<dbReference type="PANTHER" id="PTHR42078:SF1">
    <property type="entry name" value="GLUCAN 1, 4-ALPHA-GLUCOSIDASE"/>
    <property type="match status" value="1"/>
</dbReference>
<dbReference type="PANTHER" id="PTHR42078">
    <property type="entry name" value="GLUCAN 1, 4-ALPHA-GLUCOSIDASE"/>
    <property type="match status" value="1"/>
</dbReference>
<proteinExistence type="predicted"/>
<feature type="compositionally biased region" description="Low complexity" evidence="1">
    <location>
        <begin position="631"/>
        <end position="647"/>
    </location>
</feature>
<feature type="domain" description="DUF7820" evidence="3">
    <location>
        <begin position="394"/>
        <end position="757"/>
    </location>
</feature>
<feature type="compositionally biased region" description="Basic and acidic residues" evidence="1">
    <location>
        <begin position="1"/>
        <end position="16"/>
    </location>
</feature>
<organism evidence="4 5">
    <name type="scientific">Xylaria grammica</name>
    <dbReference type="NCBI Taxonomy" id="363999"/>
    <lineage>
        <taxon>Eukaryota</taxon>
        <taxon>Fungi</taxon>
        <taxon>Dikarya</taxon>
        <taxon>Ascomycota</taxon>
        <taxon>Pezizomycotina</taxon>
        <taxon>Sordariomycetes</taxon>
        <taxon>Xylariomycetidae</taxon>
        <taxon>Xylariales</taxon>
        <taxon>Xylariaceae</taxon>
        <taxon>Xylaria</taxon>
    </lineage>
</organism>
<feature type="region of interest" description="Disordered" evidence="1">
    <location>
        <begin position="1"/>
        <end position="35"/>
    </location>
</feature>
<feature type="compositionally biased region" description="Pro residues" evidence="1">
    <location>
        <begin position="653"/>
        <end position="665"/>
    </location>
</feature>
<dbReference type="InterPro" id="IPR056722">
    <property type="entry name" value="DUF7820"/>
</dbReference>
<evidence type="ECO:0000259" key="3">
    <source>
        <dbReference type="Pfam" id="PF25130"/>
    </source>
</evidence>
<name>A0A439CR37_9PEZI</name>
<dbReference type="AlphaFoldDB" id="A0A439CR37"/>
<feature type="region of interest" description="Disordered" evidence="1">
    <location>
        <begin position="105"/>
        <end position="132"/>
    </location>
</feature>
<reference evidence="4 5" key="1">
    <citation type="submission" date="2018-12" db="EMBL/GenBank/DDBJ databases">
        <title>Draft genome sequence of Xylaria grammica IHI A82.</title>
        <authorList>
            <person name="Buettner E."/>
            <person name="Kellner H."/>
        </authorList>
    </citation>
    <scope>NUCLEOTIDE SEQUENCE [LARGE SCALE GENOMIC DNA]</scope>
    <source>
        <strain evidence="4 5">IHI A82</strain>
    </source>
</reference>
<keyword evidence="2" id="KW-0472">Membrane</keyword>
<evidence type="ECO:0000256" key="2">
    <source>
        <dbReference type="SAM" id="Phobius"/>
    </source>
</evidence>
<dbReference type="EMBL" id="RYZI01000547">
    <property type="protein sequence ID" value="RWA04572.1"/>
    <property type="molecule type" value="Genomic_DNA"/>
</dbReference>
<feature type="transmembrane region" description="Helical" evidence="2">
    <location>
        <begin position="339"/>
        <end position="366"/>
    </location>
</feature>
<feature type="compositionally biased region" description="Polar residues" evidence="1">
    <location>
        <begin position="106"/>
        <end position="116"/>
    </location>
</feature>
<evidence type="ECO:0000313" key="4">
    <source>
        <dbReference type="EMBL" id="RWA04572.1"/>
    </source>
</evidence>
<keyword evidence="2" id="KW-1133">Transmembrane helix</keyword>
<feature type="region of interest" description="Disordered" evidence="1">
    <location>
        <begin position="578"/>
        <end position="666"/>
    </location>
</feature>
<dbReference type="STRING" id="363999.A0A439CR37"/>
<evidence type="ECO:0000256" key="1">
    <source>
        <dbReference type="SAM" id="MobiDB-lite"/>
    </source>
</evidence>
<feature type="compositionally biased region" description="Basic and acidic residues" evidence="1">
    <location>
        <begin position="601"/>
        <end position="621"/>
    </location>
</feature>
<gene>
    <name evidence="4" type="ORF">EKO27_g10532</name>
</gene>